<dbReference type="GO" id="GO:0043565">
    <property type="term" value="F:sequence-specific DNA binding"/>
    <property type="evidence" value="ECO:0007669"/>
    <property type="project" value="UniProtKB-UniRule"/>
</dbReference>
<proteinExistence type="inferred from homology"/>
<evidence type="ECO:0000256" key="9">
    <source>
        <dbReference type="ARBA" id="ARBA00023163"/>
    </source>
</evidence>
<keyword evidence="5" id="KW-0862">Zinc</keyword>
<keyword evidence="6 13" id="KW-0805">Transcription regulation</keyword>
<feature type="compositionally biased region" description="Polar residues" evidence="14">
    <location>
        <begin position="131"/>
        <end position="141"/>
    </location>
</feature>
<evidence type="ECO:0000256" key="5">
    <source>
        <dbReference type="ARBA" id="ARBA00022833"/>
    </source>
</evidence>
<dbReference type="SUPFAM" id="SSF57716">
    <property type="entry name" value="Glucocorticoid receptor-like (DNA-binding domain)"/>
    <property type="match status" value="1"/>
</dbReference>
<dbReference type="AlphaFoldDB" id="A0A1A7ZVK3"/>
<feature type="region of interest" description="Disordered" evidence="14">
    <location>
        <begin position="75"/>
        <end position="151"/>
    </location>
</feature>
<evidence type="ECO:0000256" key="2">
    <source>
        <dbReference type="ARBA" id="ARBA00006177"/>
    </source>
</evidence>
<dbReference type="GO" id="GO:0008270">
    <property type="term" value="F:zinc ion binding"/>
    <property type="evidence" value="ECO:0007669"/>
    <property type="project" value="UniProtKB-KW"/>
</dbReference>
<dbReference type="GO" id="GO:0001935">
    <property type="term" value="P:endothelial cell proliferation"/>
    <property type="evidence" value="ECO:0007669"/>
    <property type="project" value="UniProtKB-UniRule"/>
</dbReference>
<feature type="compositionally biased region" description="Low complexity" evidence="14">
    <location>
        <begin position="79"/>
        <end position="100"/>
    </location>
</feature>
<dbReference type="PANTHER" id="PTHR46600">
    <property type="entry name" value="THAP DOMAIN-CONTAINING"/>
    <property type="match status" value="1"/>
</dbReference>
<evidence type="ECO:0000256" key="11">
    <source>
        <dbReference type="ARBA" id="ARBA00023306"/>
    </source>
</evidence>
<gene>
    <name evidence="16" type="primary">SI:CH73-389K6.1</name>
</gene>
<dbReference type="InterPro" id="IPR026516">
    <property type="entry name" value="THAP1/10"/>
</dbReference>
<evidence type="ECO:0000256" key="12">
    <source>
        <dbReference type="PROSITE-ProRule" id="PRU00309"/>
    </source>
</evidence>
<evidence type="ECO:0000256" key="10">
    <source>
        <dbReference type="ARBA" id="ARBA00023242"/>
    </source>
</evidence>
<reference evidence="16" key="1">
    <citation type="submission" date="2016-05" db="EMBL/GenBank/DDBJ databases">
        <authorList>
            <person name="Lavstsen T."/>
            <person name="Jespersen J.S."/>
        </authorList>
    </citation>
    <scope>NUCLEOTIDE SEQUENCE</scope>
    <source>
        <tissue evidence="16">Brain</tissue>
    </source>
</reference>
<evidence type="ECO:0000256" key="3">
    <source>
        <dbReference type="ARBA" id="ARBA00022723"/>
    </source>
</evidence>
<dbReference type="InterPro" id="IPR006612">
    <property type="entry name" value="THAP_Znf"/>
</dbReference>
<dbReference type="KEGG" id="nfu:107396817"/>
<evidence type="ECO:0000256" key="1">
    <source>
        <dbReference type="ARBA" id="ARBA00004642"/>
    </source>
</evidence>
<dbReference type="GO" id="GO:0003700">
    <property type="term" value="F:DNA-binding transcription factor activity"/>
    <property type="evidence" value="ECO:0007669"/>
    <property type="project" value="UniProtKB-UniRule"/>
</dbReference>
<protein>
    <recommendedName>
        <fullName evidence="13">THAP domain-containing protein 1</fullName>
    </recommendedName>
</protein>
<keyword evidence="4 12" id="KW-0863">Zinc-finger</keyword>
<evidence type="ECO:0000256" key="14">
    <source>
        <dbReference type="SAM" id="MobiDB-lite"/>
    </source>
</evidence>
<dbReference type="InterPro" id="IPR038441">
    <property type="entry name" value="THAP_Znf_sf"/>
</dbReference>
<dbReference type="PANTHER" id="PTHR46600:SF1">
    <property type="entry name" value="THAP DOMAIN-CONTAINING PROTEIN 1"/>
    <property type="match status" value="1"/>
</dbReference>
<evidence type="ECO:0000256" key="13">
    <source>
        <dbReference type="RuleBase" id="RU369073"/>
    </source>
</evidence>
<dbReference type="Gene3D" id="6.20.210.20">
    <property type="entry name" value="THAP domain"/>
    <property type="match status" value="1"/>
</dbReference>
<keyword evidence="10 13" id="KW-0539">Nucleus</keyword>
<name>A0A1A7ZVK3_NOTFU</name>
<evidence type="ECO:0000256" key="8">
    <source>
        <dbReference type="ARBA" id="ARBA00023125"/>
    </source>
</evidence>
<organism evidence="16">
    <name type="scientific">Nothobranchius furzeri</name>
    <name type="common">Turquoise killifish</name>
    <dbReference type="NCBI Taxonomy" id="105023"/>
    <lineage>
        <taxon>Eukaryota</taxon>
        <taxon>Metazoa</taxon>
        <taxon>Chordata</taxon>
        <taxon>Craniata</taxon>
        <taxon>Vertebrata</taxon>
        <taxon>Euteleostomi</taxon>
        <taxon>Actinopterygii</taxon>
        <taxon>Neopterygii</taxon>
        <taxon>Teleostei</taxon>
        <taxon>Neoteleostei</taxon>
        <taxon>Acanthomorphata</taxon>
        <taxon>Ovalentaria</taxon>
        <taxon>Atherinomorphae</taxon>
        <taxon>Cyprinodontiformes</taxon>
        <taxon>Nothobranchiidae</taxon>
        <taxon>Nothobranchius</taxon>
    </lineage>
</organism>
<keyword evidence="7 13" id="KW-0175">Coiled coil</keyword>
<dbReference type="SMART" id="SM00692">
    <property type="entry name" value="DM3"/>
    <property type="match status" value="1"/>
</dbReference>
<evidence type="ECO:0000256" key="6">
    <source>
        <dbReference type="ARBA" id="ARBA00023015"/>
    </source>
</evidence>
<dbReference type="PROSITE" id="PS50950">
    <property type="entry name" value="ZF_THAP"/>
    <property type="match status" value="1"/>
</dbReference>
<dbReference type="EMBL" id="HADY01008417">
    <property type="protein sequence ID" value="SBP46902.1"/>
    <property type="molecule type" value="Transcribed_RNA"/>
</dbReference>
<keyword evidence="8 12" id="KW-0238">DNA-binding</keyword>
<comment type="function">
    <text evidence="13">DNA-binding transcription regulator that regulates endothelial cell proliferation and G1/S cell-cycle progression. Specifically binds the 5'-[AT]NTNN[GT]GGCA[AGT]-3' core DNA sequence and acts by modulating expression of pRB-E2F cell-cycle target genes.</text>
</comment>
<evidence type="ECO:0000256" key="4">
    <source>
        <dbReference type="ARBA" id="ARBA00022771"/>
    </source>
</evidence>
<keyword evidence="3" id="KW-0479">Metal-binding</keyword>
<evidence type="ECO:0000313" key="16">
    <source>
        <dbReference type="EMBL" id="SBP46902.1"/>
    </source>
</evidence>
<accession>A0A1A7ZVK3</accession>
<evidence type="ECO:0000256" key="7">
    <source>
        <dbReference type="ARBA" id="ARBA00023054"/>
    </source>
</evidence>
<feature type="compositionally biased region" description="Polar residues" evidence="14">
    <location>
        <begin position="102"/>
        <end position="123"/>
    </location>
</feature>
<sequence>MAERFRACVICGHNSSTLHILPKKEELRKRWLDFIYGNPPPYYNSHLVICSKHFEQSDFTNYGAYSSGFASKLSLKPGSVPSRRSTTSSQPSTSETSLPPVHTSTQTDPPSRSCRATQLSMGTLRNPFRSKGTQTESTMTSAGDAPWGPGIGCVHPRPCEMSRSDEEEEDEITTVKVELHDPSYDSAQSTSDVPEPSQLTDTPLAEYTESKCIVFEKNLMELFETCPVCNRVSEVKTYRLGTFLSVKQKCHHCNFSKKWNSQPENGNTDMSCQYLPVIYISASTDIPLKVEQV</sequence>
<keyword evidence="9 13" id="KW-0804">Transcription</keyword>
<comment type="similarity">
    <text evidence="2 13">Belongs to the THAP1 family.</text>
</comment>
<feature type="domain" description="THAP-type" evidence="15">
    <location>
        <begin position="1"/>
        <end position="84"/>
    </location>
</feature>
<dbReference type="OMA" id="CIMELFA"/>
<keyword evidence="11 13" id="KW-0131">Cell cycle</keyword>
<evidence type="ECO:0000259" key="15">
    <source>
        <dbReference type="PROSITE" id="PS50950"/>
    </source>
</evidence>
<dbReference type="GO" id="GO:0005654">
    <property type="term" value="C:nucleoplasm"/>
    <property type="evidence" value="ECO:0007669"/>
    <property type="project" value="UniProtKB-SubCell"/>
</dbReference>
<comment type="subcellular location">
    <subcellularLocation>
        <location evidence="1 13">Nucleus</location>
        <location evidence="1 13">Nucleoplasm</location>
    </subcellularLocation>
</comment>
<dbReference type="Pfam" id="PF05485">
    <property type="entry name" value="THAP"/>
    <property type="match status" value="1"/>
</dbReference>
<reference evidence="16" key="2">
    <citation type="submission" date="2016-06" db="EMBL/GenBank/DDBJ databases">
        <title>The genome of a short-lived fish provides insights into sex chromosome evolution and the genetic control of aging.</title>
        <authorList>
            <person name="Reichwald K."/>
            <person name="Felder M."/>
            <person name="Petzold A."/>
            <person name="Koch P."/>
            <person name="Groth M."/>
            <person name="Platzer M."/>
        </authorList>
    </citation>
    <scope>NUCLEOTIDE SEQUENCE</scope>
    <source>
        <tissue evidence="16">Brain</tissue>
    </source>
</reference>
<dbReference type="SMART" id="SM00980">
    <property type="entry name" value="THAP"/>
    <property type="match status" value="1"/>
</dbReference>